<reference evidence="1 2" key="1">
    <citation type="journal article" date="2018" name="Genome Res.">
        <title>The genomic architecture and molecular evolution of ant odorant receptors.</title>
        <authorList>
            <person name="McKenzie S.K."/>
            <person name="Kronauer D.J.C."/>
        </authorList>
    </citation>
    <scope>NUCLEOTIDE SEQUENCE [LARGE SCALE GENOMIC DNA]</scope>
    <source>
        <strain evidence="1">Clonal line C1</strain>
    </source>
</reference>
<evidence type="ECO:0000313" key="1">
    <source>
        <dbReference type="EMBL" id="RLU21149.1"/>
    </source>
</evidence>
<accession>A0A3L8DMJ8</accession>
<evidence type="ECO:0000313" key="2">
    <source>
        <dbReference type="Proteomes" id="UP000279307"/>
    </source>
</evidence>
<gene>
    <name evidence="1" type="ORF">DMN91_005522</name>
</gene>
<proteinExistence type="predicted"/>
<dbReference type="InterPro" id="IPR023211">
    <property type="entry name" value="DNA_pol_palm_dom_sf"/>
</dbReference>
<dbReference type="PANTHER" id="PTHR31511">
    <property type="entry name" value="PROTEIN CBG23764"/>
    <property type="match status" value="1"/>
</dbReference>
<dbReference type="SUPFAM" id="SSF56672">
    <property type="entry name" value="DNA/RNA polymerases"/>
    <property type="match status" value="1"/>
</dbReference>
<dbReference type="InterPro" id="IPR043502">
    <property type="entry name" value="DNA/RNA_pol_sf"/>
</dbReference>
<organism evidence="1 2">
    <name type="scientific">Ooceraea biroi</name>
    <name type="common">Clonal raider ant</name>
    <name type="synonym">Cerapachys biroi</name>
    <dbReference type="NCBI Taxonomy" id="2015173"/>
    <lineage>
        <taxon>Eukaryota</taxon>
        <taxon>Metazoa</taxon>
        <taxon>Ecdysozoa</taxon>
        <taxon>Arthropoda</taxon>
        <taxon>Hexapoda</taxon>
        <taxon>Insecta</taxon>
        <taxon>Pterygota</taxon>
        <taxon>Neoptera</taxon>
        <taxon>Endopterygota</taxon>
        <taxon>Hymenoptera</taxon>
        <taxon>Apocrita</taxon>
        <taxon>Aculeata</taxon>
        <taxon>Formicoidea</taxon>
        <taxon>Formicidae</taxon>
        <taxon>Dorylinae</taxon>
        <taxon>Ooceraea</taxon>
    </lineage>
</organism>
<sequence length="166" mass="19287">MQGVMYMDTDSLIYHIEHEDVYEQMKHDIVRFDTSDYEVDNAYGIPLANKKVLGLMKDENNGAIMTEFVGLRAKMYALKVEGKKDTKKAKGVKTNVVARTIAFDDYMQCLKDHIEMTRDQSRITSKLHNVYTVRERKIALSPHDDKRYIVPKSTDTLPWGHYRVPL</sequence>
<name>A0A3L8DMJ8_OOCBI</name>
<dbReference type="AlphaFoldDB" id="A0A3L8DMJ8"/>
<evidence type="ECO:0008006" key="3">
    <source>
        <dbReference type="Google" id="ProtNLM"/>
    </source>
</evidence>
<dbReference type="Proteomes" id="UP000279307">
    <property type="component" value="Chromosome 6"/>
</dbReference>
<dbReference type="PANTHER" id="PTHR31511:SF12">
    <property type="entry name" value="RHO TERMINATION FACTOR N-TERMINAL DOMAIN-CONTAINING PROTEIN"/>
    <property type="match status" value="1"/>
</dbReference>
<protein>
    <recommendedName>
        <fullName evidence="3">DNA-directed DNA polymerase</fullName>
    </recommendedName>
</protein>
<dbReference type="EMBL" id="QOIP01000006">
    <property type="protein sequence ID" value="RLU21149.1"/>
    <property type="molecule type" value="Genomic_DNA"/>
</dbReference>
<comment type="caution">
    <text evidence="1">The sequence shown here is derived from an EMBL/GenBank/DDBJ whole genome shotgun (WGS) entry which is preliminary data.</text>
</comment>
<dbReference type="GO" id="GO:0071897">
    <property type="term" value="P:DNA biosynthetic process"/>
    <property type="evidence" value="ECO:0007669"/>
    <property type="project" value="UniProtKB-ARBA"/>
</dbReference>
<dbReference type="Gene3D" id="3.90.1600.10">
    <property type="entry name" value="Palm domain of DNA polymerase"/>
    <property type="match status" value="1"/>
</dbReference>